<dbReference type="PANTHER" id="PTHR30213">
    <property type="entry name" value="INNER MEMBRANE PROTEIN YHJD"/>
    <property type="match status" value="1"/>
</dbReference>
<keyword evidence="2" id="KW-1003">Cell membrane</keyword>
<dbReference type="Proteomes" id="UP000184357">
    <property type="component" value="Unassembled WGS sequence"/>
</dbReference>
<evidence type="ECO:0000256" key="5">
    <source>
        <dbReference type="ARBA" id="ARBA00023136"/>
    </source>
</evidence>
<proteinExistence type="predicted"/>
<dbReference type="EMBL" id="FQWV01000004">
    <property type="protein sequence ID" value="SHH14047.1"/>
    <property type="molecule type" value="Genomic_DNA"/>
</dbReference>
<reference evidence="8 9" key="1">
    <citation type="submission" date="2016-11" db="EMBL/GenBank/DDBJ databases">
        <authorList>
            <person name="Jaros S."/>
            <person name="Januszkiewicz K."/>
            <person name="Wedrychowicz H."/>
        </authorList>
    </citation>
    <scope>NUCLEOTIDE SEQUENCE [LARGE SCALE GENOMIC DNA]</scope>
    <source>
        <strain evidence="8 9">DSM 9297</strain>
    </source>
</reference>
<dbReference type="PANTHER" id="PTHR30213:SF0">
    <property type="entry name" value="UPF0761 MEMBRANE PROTEIN YIHY"/>
    <property type="match status" value="1"/>
</dbReference>
<keyword evidence="5 7" id="KW-0472">Membrane</keyword>
<dbReference type="GO" id="GO:0005886">
    <property type="term" value="C:plasma membrane"/>
    <property type="evidence" value="ECO:0007669"/>
    <property type="project" value="UniProtKB-SubCell"/>
</dbReference>
<comment type="subcellular location">
    <subcellularLocation>
        <location evidence="1">Cell membrane</location>
        <topology evidence="1">Multi-pass membrane protein</topology>
    </subcellularLocation>
</comment>
<organism evidence="8 9">
    <name type="scientific">Halobaculum gomorrense</name>
    <dbReference type="NCBI Taxonomy" id="43928"/>
    <lineage>
        <taxon>Archaea</taxon>
        <taxon>Methanobacteriati</taxon>
        <taxon>Methanobacteriota</taxon>
        <taxon>Stenosarchaea group</taxon>
        <taxon>Halobacteria</taxon>
        <taxon>Halobacteriales</taxon>
        <taxon>Haloferacaceae</taxon>
        <taxon>Halobaculum</taxon>
    </lineage>
</organism>
<feature type="region of interest" description="Disordered" evidence="6">
    <location>
        <begin position="266"/>
        <end position="297"/>
    </location>
</feature>
<evidence type="ECO:0000256" key="6">
    <source>
        <dbReference type="SAM" id="MobiDB-lite"/>
    </source>
</evidence>
<name>A0A1M5QIV8_9EURY</name>
<dbReference type="InterPro" id="IPR017039">
    <property type="entry name" value="Virul_fac_BrkB"/>
</dbReference>
<sequence length="297" mass="29695">MDAVGRAVAAARRVARVTSDQNVTFLAAGVAYYAFVSVLPAAVLALVVAVAVGGDRLATAVLEASAGVLTETGQQVVIDALVAGAGQGSVTLISLPLTLWGALKVLRGLDIAFSTVYGAEGPDGLLDQIRNALLVVASVGGGLLAVVAVAGVVAALDVGVVAELAGLIALPVVLTTAFLPMYYVFPGTDVTVREALPGAVFAGGGWTLLGAGFQAYVDLQAAGDGGQAAVYGTLGGILLFVTFLYFGATLVLVGAVVNVVLGADEPGGDPADDGDDPTESTGETGNIKGRTRVRRDE</sequence>
<evidence type="ECO:0000313" key="8">
    <source>
        <dbReference type="EMBL" id="SHH14047.1"/>
    </source>
</evidence>
<evidence type="ECO:0000256" key="1">
    <source>
        <dbReference type="ARBA" id="ARBA00004651"/>
    </source>
</evidence>
<keyword evidence="3 7" id="KW-0812">Transmembrane</keyword>
<gene>
    <name evidence="8" type="ORF">SAMN05443636_1927</name>
</gene>
<dbReference type="AlphaFoldDB" id="A0A1M5QIV8"/>
<feature type="transmembrane region" description="Helical" evidence="7">
    <location>
        <begin position="132"/>
        <end position="156"/>
    </location>
</feature>
<accession>A0A1M5QIV8</accession>
<feature type="transmembrane region" description="Helical" evidence="7">
    <location>
        <begin position="162"/>
        <end position="184"/>
    </location>
</feature>
<dbReference type="STRING" id="43928.SAMN05443636_1927"/>
<evidence type="ECO:0000256" key="3">
    <source>
        <dbReference type="ARBA" id="ARBA00022692"/>
    </source>
</evidence>
<evidence type="ECO:0000256" key="2">
    <source>
        <dbReference type="ARBA" id="ARBA00022475"/>
    </source>
</evidence>
<evidence type="ECO:0000256" key="4">
    <source>
        <dbReference type="ARBA" id="ARBA00022989"/>
    </source>
</evidence>
<evidence type="ECO:0000256" key="7">
    <source>
        <dbReference type="SAM" id="Phobius"/>
    </source>
</evidence>
<protein>
    <submittedName>
        <fullName evidence="8">YihY family inner membrane protein</fullName>
    </submittedName>
</protein>
<feature type="transmembrane region" description="Helical" evidence="7">
    <location>
        <begin position="237"/>
        <end position="261"/>
    </location>
</feature>
<dbReference type="PIRSF" id="PIRSF035875">
    <property type="entry name" value="RNase_BN"/>
    <property type="match status" value="1"/>
</dbReference>
<evidence type="ECO:0000313" key="9">
    <source>
        <dbReference type="Proteomes" id="UP000184357"/>
    </source>
</evidence>
<feature type="compositionally biased region" description="Acidic residues" evidence="6">
    <location>
        <begin position="266"/>
        <end position="278"/>
    </location>
</feature>
<keyword evidence="9" id="KW-1185">Reference proteome</keyword>
<feature type="transmembrane region" description="Helical" evidence="7">
    <location>
        <begin position="196"/>
        <end position="217"/>
    </location>
</feature>
<feature type="transmembrane region" description="Helical" evidence="7">
    <location>
        <begin position="30"/>
        <end position="52"/>
    </location>
</feature>
<dbReference type="Pfam" id="PF03631">
    <property type="entry name" value="Virul_fac_BrkB"/>
    <property type="match status" value="1"/>
</dbReference>
<keyword evidence="4 7" id="KW-1133">Transmembrane helix</keyword>